<dbReference type="PANTHER" id="PTHR33789:SF5">
    <property type="entry name" value="BET V I_MAJOR LATEX PROTEIN DOMAIN-CONTAINING PROTEIN"/>
    <property type="match status" value="1"/>
</dbReference>
<accession>A0A7W2TWD1</accession>
<gene>
    <name evidence="1" type="ORF">H2508_08460</name>
</gene>
<dbReference type="PANTHER" id="PTHR33789">
    <property type="entry name" value="LACHRYMATORY-FACTOR SYNTHASE"/>
    <property type="match status" value="1"/>
</dbReference>
<dbReference type="InterPro" id="IPR023393">
    <property type="entry name" value="START-like_dom_sf"/>
</dbReference>
<dbReference type="AlphaFoldDB" id="A0A7W2TWD1"/>
<dbReference type="InterPro" id="IPR053249">
    <property type="entry name" value="LFS"/>
</dbReference>
<dbReference type="RefSeq" id="WP_182173379.1">
    <property type="nucleotide sequence ID" value="NZ_JACFXU010000014.1"/>
</dbReference>
<comment type="caution">
    <text evidence="1">The sequence shown here is derived from an EMBL/GenBank/DDBJ whole genome shotgun (WGS) entry which is preliminary data.</text>
</comment>
<sequence>MINKYALEDRAIHSFTVEKTLAAARQQVWAVVSDFSNLGWFEAAERVEQVGEGVGQIRRIYMPGMDQAVEEKLLAIDEASYSYEYEVLPGAMNVMRDYRVVATLGDAGEGRTQMRLECSFSGVTADGVAPEDMIALMQDTYDAMLDAIAAEALSRA</sequence>
<dbReference type="Pfam" id="PF10604">
    <property type="entry name" value="Polyketide_cyc2"/>
    <property type="match status" value="1"/>
</dbReference>
<dbReference type="InterPro" id="IPR019587">
    <property type="entry name" value="Polyketide_cyclase/dehydratase"/>
</dbReference>
<dbReference type="SUPFAM" id="SSF55961">
    <property type="entry name" value="Bet v1-like"/>
    <property type="match status" value="1"/>
</dbReference>
<dbReference type="EMBL" id="JACFXU010000014">
    <property type="protein sequence ID" value="MBA6413139.1"/>
    <property type="molecule type" value="Genomic_DNA"/>
</dbReference>
<dbReference type="Proteomes" id="UP000539350">
    <property type="component" value="Unassembled WGS sequence"/>
</dbReference>
<keyword evidence="2" id="KW-1185">Reference proteome</keyword>
<evidence type="ECO:0000313" key="2">
    <source>
        <dbReference type="Proteomes" id="UP000539350"/>
    </source>
</evidence>
<proteinExistence type="predicted"/>
<evidence type="ECO:0000313" key="1">
    <source>
        <dbReference type="EMBL" id="MBA6413139.1"/>
    </source>
</evidence>
<reference evidence="1 2" key="1">
    <citation type="submission" date="2020-07" db="EMBL/GenBank/DDBJ databases">
        <title>Halieaceae bacterium, F7430, whole genome shotgun sequencing project.</title>
        <authorList>
            <person name="Jiang S."/>
            <person name="Liu Z.W."/>
            <person name="Du Z.J."/>
        </authorList>
    </citation>
    <scope>NUCLEOTIDE SEQUENCE [LARGE SCALE GENOMIC DNA]</scope>
    <source>
        <strain evidence="1 2">F7430</strain>
    </source>
</reference>
<dbReference type="CDD" id="cd07821">
    <property type="entry name" value="PYR_PYL_RCAR_like"/>
    <property type="match status" value="1"/>
</dbReference>
<organism evidence="1 2">
    <name type="scientific">Sediminihaliea albiluteola</name>
    <dbReference type="NCBI Taxonomy" id="2758564"/>
    <lineage>
        <taxon>Bacteria</taxon>
        <taxon>Pseudomonadati</taxon>
        <taxon>Pseudomonadota</taxon>
        <taxon>Gammaproteobacteria</taxon>
        <taxon>Cellvibrionales</taxon>
        <taxon>Halieaceae</taxon>
        <taxon>Sediminihaliea</taxon>
    </lineage>
</organism>
<dbReference type="Gene3D" id="3.30.530.20">
    <property type="match status" value="1"/>
</dbReference>
<name>A0A7W2TWD1_9GAMM</name>
<protein>
    <submittedName>
        <fullName evidence="1">SRPBCC family protein</fullName>
    </submittedName>
</protein>